<keyword evidence="2" id="KW-0042">Antenna complex</keyword>
<evidence type="ECO:0000313" key="9">
    <source>
        <dbReference type="Proteomes" id="UP000017981"/>
    </source>
</evidence>
<dbReference type="Proteomes" id="UP000017981">
    <property type="component" value="Unassembled WGS sequence"/>
</dbReference>
<keyword evidence="5" id="KW-0472">Membrane</keyword>
<evidence type="ECO:0000256" key="6">
    <source>
        <dbReference type="PROSITE-ProRule" id="PRU00771"/>
    </source>
</evidence>
<organism evidence="8 9">
    <name type="scientific">Crocosphaera watsonii WH 0005</name>
    <dbReference type="NCBI Taxonomy" id="423472"/>
    <lineage>
        <taxon>Bacteria</taxon>
        <taxon>Bacillati</taxon>
        <taxon>Cyanobacteriota</taxon>
        <taxon>Cyanophyceae</taxon>
        <taxon>Oscillatoriophycideae</taxon>
        <taxon>Chroococcales</taxon>
        <taxon>Aphanothecaceae</taxon>
        <taxon>Crocosphaera</taxon>
    </lineage>
</organism>
<dbReference type="SMART" id="SM01094">
    <property type="entry name" value="CpcD"/>
    <property type="match status" value="1"/>
</dbReference>
<evidence type="ECO:0000256" key="1">
    <source>
        <dbReference type="ARBA" id="ARBA00004445"/>
    </source>
</evidence>
<dbReference type="EMBL" id="CAQL01000620">
    <property type="protein sequence ID" value="CCQ56394.1"/>
    <property type="molecule type" value="Genomic_DNA"/>
</dbReference>
<dbReference type="GO" id="GO:0030089">
    <property type="term" value="C:phycobilisome"/>
    <property type="evidence" value="ECO:0007669"/>
    <property type="project" value="UniProtKB-UniRule"/>
</dbReference>
<keyword evidence="4" id="KW-0793">Thylakoid</keyword>
<comment type="caution">
    <text evidence="8">The sequence shown here is derived from an EMBL/GenBank/DDBJ whole genome shotgun (WGS) entry which is preliminary data.</text>
</comment>
<sequence length="68" mass="7135">MAVAIAVSTGGISGSTNKRFRIAVTKAGITPVTKRSNQTYEVGYSQLSAKIQNIHKTGGKIVSVTEIV</sequence>
<evidence type="ECO:0000313" key="8">
    <source>
        <dbReference type="EMBL" id="CCQ56394.1"/>
    </source>
</evidence>
<dbReference type="GO" id="GO:0031676">
    <property type="term" value="C:plasma membrane-derived thylakoid membrane"/>
    <property type="evidence" value="ECO:0007669"/>
    <property type="project" value="UniProtKB-SubCell"/>
</dbReference>
<proteinExistence type="predicted"/>
<keyword evidence="3 6" id="KW-0605">Phycobilisome</keyword>
<evidence type="ECO:0000256" key="2">
    <source>
        <dbReference type="ARBA" id="ARBA00022549"/>
    </source>
</evidence>
<gene>
    <name evidence="8" type="ORF">CWATWH0005_78</name>
</gene>
<dbReference type="RefSeq" id="WP_021833165.1">
    <property type="nucleotide sequence ID" value="NZ_CAQL01000620.1"/>
</dbReference>
<feature type="domain" description="CpcD-like" evidence="7">
    <location>
        <begin position="17"/>
        <end position="67"/>
    </location>
</feature>
<evidence type="ECO:0000259" key="7">
    <source>
        <dbReference type="PROSITE" id="PS51441"/>
    </source>
</evidence>
<name>T2ITZ8_CROWT</name>
<reference evidence="8 9" key="1">
    <citation type="submission" date="2013-01" db="EMBL/GenBank/DDBJ databases">
        <authorList>
            <person name="Bench S."/>
        </authorList>
    </citation>
    <scope>NUCLEOTIDE SEQUENCE [LARGE SCALE GENOMIC DNA]</scope>
    <source>
        <strain evidence="8 9">WH 0005</strain>
    </source>
</reference>
<accession>T2ITZ8</accession>
<reference evidence="8 9" key="2">
    <citation type="submission" date="2013-09" db="EMBL/GenBank/DDBJ databases">
        <title>Whole genome comparison of six Crocosphaera watsonii strains with differing phenotypes.</title>
        <authorList>
            <person name="Bench S.R."/>
            <person name="Heller P."/>
            <person name="Frank I."/>
            <person name="Arciniega M."/>
            <person name="Shilova I.N."/>
            <person name="Zehr J.P."/>
        </authorList>
    </citation>
    <scope>NUCLEOTIDE SEQUENCE [LARGE SCALE GENOMIC DNA]</scope>
    <source>
        <strain evidence="8 9">WH 0005</strain>
    </source>
</reference>
<protein>
    <submittedName>
        <fullName evidence="8">Phycobilisome phycoerythrin-associated linker polypeptide</fullName>
    </submittedName>
</protein>
<dbReference type="PROSITE" id="PS51441">
    <property type="entry name" value="CPCD_LIKE"/>
    <property type="match status" value="1"/>
</dbReference>
<evidence type="ECO:0000256" key="3">
    <source>
        <dbReference type="ARBA" id="ARBA00022738"/>
    </source>
</evidence>
<evidence type="ECO:0000256" key="4">
    <source>
        <dbReference type="ARBA" id="ARBA00023078"/>
    </source>
</evidence>
<dbReference type="AlphaFoldDB" id="T2ITZ8"/>
<dbReference type="Pfam" id="PF01383">
    <property type="entry name" value="CpcD"/>
    <property type="match status" value="1"/>
</dbReference>
<comment type="subcellular location">
    <subcellularLocation>
        <location evidence="1">Cellular thylakoid membrane</location>
        <topology evidence="1">Peripheral membrane protein</topology>
        <orientation evidence="1">Cytoplasmic side</orientation>
    </subcellularLocation>
</comment>
<evidence type="ECO:0000256" key="5">
    <source>
        <dbReference type="ARBA" id="ARBA00023136"/>
    </source>
</evidence>
<dbReference type="InterPro" id="IPR008213">
    <property type="entry name" value="CpcD-like_dom"/>
</dbReference>